<evidence type="ECO:0000313" key="1">
    <source>
        <dbReference type="EMBL" id="UTZ32922.1"/>
    </source>
</evidence>
<reference evidence="1" key="1">
    <citation type="submission" date="2020-03" db="EMBL/GenBank/DDBJ databases">
        <title>Five strains of Vibrio campbellii isolated from Mariana Trench.</title>
        <authorList>
            <person name="Liang J."/>
            <person name="Zhang X.-H."/>
        </authorList>
    </citation>
    <scope>NUCLEOTIDE SEQUENCE</scope>
    <source>
        <strain evidence="1">LJC013</strain>
    </source>
</reference>
<dbReference type="EMBL" id="CP050471">
    <property type="protein sequence ID" value="UTZ32922.1"/>
    <property type="molecule type" value="Genomic_DNA"/>
</dbReference>
<gene>
    <name evidence="1" type="ORF">HB762_16285</name>
</gene>
<sequence length="190" mass="21648">MEFSVISEDYMRSATAFQCVDGREFLYSTNDFHPTSSESPISWEDKNVTSSMVHPISDNGDICVTKEFADLVMSFDPYGVEFYPASLLTKDGEITERYILALNNIQDVVDFERSVTEISPNSGDLLVHRLFLSPEKILNTPFHKRVVYRAKGADTAVFFAPEIYDLISNDSRFSLVRKMKKNTSMRAPKF</sequence>
<evidence type="ECO:0000313" key="2">
    <source>
        <dbReference type="Proteomes" id="UP001059912"/>
    </source>
</evidence>
<name>A0ABY5IIT4_9VIBR</name>
<dbReference type="Proteomes" id="UP001059912">
    <property type="component" value="Chromosome 2"/>
</dbReference>
<evidence type="ECO:0008006" key="3">
    <source>
        <dbReference type="Google" id="ProtNLM"/>
    </source>
</evidence>
<organism evidence="1 2">
    <name type="scientific">Vibrio campbellii</name>
    <dbReference type="NCBI Taxonomy" id="680"/>
    <lineage>
        <taxon>Bacteria</taxon>
        <taxon>Pseudomonadati</taxon>
        <taxon>Pseudomonadota</taxon>
        <taxon>Gammaproteobacteria</taxon>
        <taxon>Vibrionales</taxon>
        <taxon>Vibrionaceae</taxon>
        <taxon>Vibrio</taxon>
    </lineage>
</organism>
<protein>
    <recommendedName>
        <fullName evidence="3">RES domain-containing protein</fullName>
    </recommendedName>
</protein>
<keyword evidence="2" id="KW-1185">Reference proteome</keyword>
<proteinExistence type="predicted"/>
<accession>A0ABY5IIT4</accession>
<dbReference type="RefSeq" id="WP_255903381.1">
    <property type="nucleotide sequence ID" value="NZ_CP050465.1"/>
</dbReference>